<evidence type="ECO:0000313" key="1">
    <source>
        <dbReference type="EMBL" id="ESU40534.1"/>
    </source>
</evidence>
<dbReference type="VEuPathDB" id="GiardiaDB:GL50581_2127"/>
<dbReference type="VEuPathDB" id="GiardiaDB:QR46_4822"/>
<gene>
    <name evidence="1" type="ORF">GSB_154392</name>
</gene>
<comment type="caution">
    <text evidence="1">The sequence shown here is derived from an EMBL/GenBank/DDBJ whole genome shotgun (WGS) entry which is preliminary data.</text>
</comment>
<sequence>MQKGQSHYSTRVRNTRRPTFWAVTILYPTISFQSLLQSQTDSGCNEIPRKDAAVAAVQSLLHASKAIDDYCMITVRDAIKDVVPLCIQALINHSTTNNVIFSLCSSHASNAIQLLLDLSLSTRAHIGPPRQLLEAFVPSPVISTGCRAVHCGSASKVLGIASGTKTSGMGANTSALKS</sequence>
<dbReference type="AlphaFoldDB" id="V6TPK4"/>
<reference evidence="1 2" key="2">
    <citation type="journal article" date="2013" name="Genome Biol. Evol.">
        <title>Genome sequencing of Giardia lamblia genotypes A2 and B isolates (DH and GS) and comparative analysis with the genomes of genotypes A1 and E (WB and Pig).</title>
        <authorList>
            <person name="Adam R.D."/>
            <person name="Dahlstrom E.W."/>
            <person name="Martens C.A."/>
            <person name="Bruno D.P."/>
            <person name="Barbian K.D."/>
            <person name="Ricklefs S.M."/>
            <person name="Hernandez M.M."/>
            <person name="Narla N.P."/>
            <person name="Patel R.B."/>
            <person name="Porcella S.F."/>
            <person name="Nash T.E."/>
        </authorList>
    </citation>
    <scope>NUCLEOTIDE SEQUENCE [LARGE SCALE GENOMIC DNA]</scope>
    <source>
        <strain evidence="1 2">GS</strain>
    </source>
</reference>
<dbReference type="Proteomes" id="UP000018040">
    <property type="component" value="Unassembled WGS sequence"/>
</dbReference>
<proteinExistence type="predicted"/>
<accession>V6TPK4</accession>
<dbReference type="VEuPathDB" id="GiardiaDB:DHA2_150347"/>
<name>V6TPK4_GIAIN</name>
<dbReference type="EMBL" id="AHHH01000208">
    <property type="protein sequence ID" value="ESU40534.1"/>
    <property type="molecule type" value="Genomic_DNA"/>
</dbReference>
<evidence type="ECO:0000313" key="2">
    <source>
        <dbReference type="Proteomes" id="UP000018040"/>
    </source>
</evidence>
<organism evidence="1 2">
    <name type="scientific">Giardia intestinalis</name>
    <name type="common">Giardia lamblia</name>
    <dbReference type="NCBI Taxonomy" id="5741"/>
    <lineage>
        <taxon>Eukaryota</taxon>
        <taxon>Metamonada</taxon>
        <taxon>Diplomonadida</taxon>
        <taxon>Hexamitidae</taxon>
        <taxon>Giardiinae</taxon>
        <taxon>Giardia</taxon>
    </lineage>
</organism>
<dbReference type="VEuPathDB" id="GiardiaDB:GL50803_0088082"/>
<protein>
    <submittedName>
        <fullName evidence="1">Coatomer beta subunit</fullName>
    </submittedName>
</protein>
<reference evidence="2" key="1">
    <citation type="submission" date="2012-02" db="EMBL/GenBank/DDBJ databases">
        <title>Genome sequencing of Giardia lamblia Genotypes A2 and B isolates (DH and GS) and comparative analysis with the genomes of Genotypes A1 and E (WB and Pig).</title>
        <authorList>
            <person name="Adam R."/>
            <person name="Dahlstrom E."/>
            <person name="Martens C."/>
            <person name="Bruno D."/>
            <person name="Barbian K."/>
            <person name="Porcella S.F."/>
            <person name="Nash T."/>
        </authorList>
    </citation>
    <scope>NUCLEOTIDE SEQUENCE</scope>
    <source>
        <strain evidence="2">GS</strain>
    </source>
</reference>